<evidence type="ECO:0000313" key="1">
    <source>
        <dbReference type="EMBL" id="MCB5408490.1"/>
    </source>
</evidence>
<dbReference type="Proteomes" id="UP001198571">
    <property type="component" value="Unassembled WGS sequence"/>
</dbReference>
<dbReference type="Gene3D" id="3.40.50.1400">
    <property type="match status" value="2"/>
</dbReference>
<name>A0ABS8CGI3_9RHOB</name>
<reference evidence="1 2" key="1">
    <citation type="submission" date="2020-07" db="EMBL/GenBank/DDBJ databases">
        <title>Pseudogemmobacter sp. nov., isolated from poultry manure in Taiwan.</title>
        <authorList>
            <person name="Lin S.-Y."/>
            <person name="Tang Y.-S."/>
            <person name="Young C.-C."/>
        </authorList>
    </citation>
    <scope>NUCLEOTIDE SEQUENCE [LARGE SCALE GENOMIC DNA]</scope>
    <source>
        <strain evidence="1 2">CC-YST710</strain>
    </source>
</reference>
<sequence>MAVDRDQAPARRLLMVAHGQPSEPQTGARVLAALAARVAAELPGWQVQSATLAGTGALERVTGAPGLVFPVFMADGWFTRKALPERLEAAGLGGWQVMQPMGCAEVVQDLAVALARDSGTRELLVAAHGSGRSRAPAAVTEALVARLRAETLLTRVEAAYIEEDPRLSATRGWSEAALCLPFFAMELTHVLEDLPAALGEAGFPGAILPALGLHPAMPRVIARLVRAAAGE</sequence>
<organism evidence="1 2">
    <name type="scientific">Pseudogemmobacter faecipullorum</name>
    <dbReference type="NCBI Taxonomy" id="2755041"/>
    <lineage>
        <taxon>Bacteria</taxon>
        <taxon>Pseudomonadati</taxon>
        <taxon>Pseudomonadota</taxon>
        <taxon>Alphaproteobacteria</taxon>
        <taxon>Rhodobacterales</taxon>
        <taxon>Paracoccaceae</taxon>
        <taxon>Pseudogemmobacter</taxon>
    </lineage>
</organism>
<dbReference type="SUPFAM" id="SSF53800">
    <property type="entry name" value="Chelatase"/>
    <property type="match status" value="2"/>
</dbReference>
<accession>A0ABS8CGI3</accession>
<comment type="caution">
    <text evidence="1">The sequence shown here is derived from an EMBL/GenBank/DDBJ whole genome shotgun (WGS) entry which is preliminary data.</text>
</comment>
<proteinExistence type="predicted"/>
<gene>
    <name evidence="1" type="ORF">H0485_00525</name>
</gene>
<evidence type="ECO:0000313" key="2">
    <source>
        <dbReference type="Proteomes" id="UP001198571"/>
    </source>
</evidence>
<dbReference type="RefSeq" id="WP_226933363.1">
    <property type="nucleotide sequence ID" value="NZ_JACDXX010000001.1"/>
</dbReference>
<keyword evidence="2" id="KW-1185">Reference proteome</keyword>
<dbReference type="EMBL" id="JACDXX010000001">
    <property type="protein sequence ID" value="MCB5408490.1"/>
    <property type="molecule type" value="Genomic_DNA"/>
</dbReference>
<protein>
    <submittedName>
        <fullName evidence="1">Cobalamin biosynthesis protein CbiX</fullName>
    </submittedName>
</protein>